<dbReference type="STRING" id="33528.ENSGAFP00000023118"/>
<dbReference type="GO" id="GO:0008076">
    <property type="term" value="C:voltage-gated potassium channel complex"/>
    <property type="evidence" value="ECO:0007669"/>
    <property type="project" value="TreeGrafter"/>
</dbReference>
<dbReference type="AlphaFoldDB" id="A0A315VV39"/>
<keyword evidence="16" id="KW-0406">Ion transport</keyword>
<dbReference type="InterPro" id="IPR028846">
    <property type="entry name" value="Recoverin"/>
</dbReference>
<evidence type="ECO:0000256" key="2">
    <source>
        <dbReference type="ARBA" id="ARBA00004275"/>
    </source>
</evidence>
<feature type="non-terminal residue" evidence="23">
    <location>
        <position position="902"/>
    </location>
</feature>
<keyword evidence="15" id="KW-0630">Potassium</keyword>
<organism evidence="23 24">
    <name type="scientific">Gambusia affinis</name>
    <name type="common">Western mosquitofish</name>
    <name type="synonym">Heterandria affinis</name>
    <dbReference type="NCBI Taxonomy" id="33528"/>
    <lineage>
        <taxon>Eukaryota</taxon>
        <taxon>Metazoa</taxon>
        <taxon>Chordata</taxon>
        <taxon>Craniata</taxon>
        <taxon>Vertebrata</taxon>
        <taxon>Euteleostomi</taxon>
        <taxon>Actinopterygii</taxon>
        <taxon>Neopterygii</taxon>
        <taxon>Teleostei</taxon>
        <taxon>Neoteleostei</taxon>
        <taxon>Acanthomorphata</taxon>
        <taxon>Ovalentaria</taxon>
        <taxon>Atherinomorphae</taxon>
        <taxon>Cyprinodontiformes</taxon>
        <taxon>Poeciliidae</taxon>
        <taxon>Poeciliinae</taxon>
        <taxon>Gambusia</taxon>
    </lineage>
</organism>
<evidence type="ECO:0000313" key="24">
    <source>
        <dbReference type="Proteomes" id="UP000250572"/>
    </source>
</evidence>
<keyword evidence="8" id="KW-0633">Potassium transport</keyword>
<evidence type="ECO:0000256" key="20">
    <source>
        <dbReference type="ARBA" id="ARBA00040738"/>
    </source>
</evidence>
<dbReference type="GO" id="GO:0015459">
    <property type="term" value="F:potassium channel regulator activity"/>
    <property type="evidence" value="ECO:0007669"/>
    <property type="project" value="TreeGrafter"/>
</dbReference>
<evidence type="ECO:0000256" key="16">
    <source>
        <dbReference type="ARBA" id="ARBA00023065"/>
    </source>
</evidence>
<dbReference type="PANTHER" id="PTHR23055:SF30">
    <property type="entry name" value="KV CHANNEL-INTERACTING PROTEIN 4"/>
    <property type="match status" value="1"/>
</dbReference>
<dbReference type="Pfam" id="PF13499">
    <property type="entry name" value="EF-hand_7"/>
    <property type="match status" value="1"/>
</dbReference>
<dbReference type="Proteomes" id="UP000250572">
    <property type="component" value="Unassembled WGS sequence"/>
</dbReference>
<keyword evidence="9" id="KW-0597">Phosphoprotein</keyword>
<dbReference type="InterPro" id="IPR002048">
    <property type="entry name" value="EF_hand_dom"/>
</dbReference>
<dbReference type="GO" id="GO:1901379">
    <property type="term" value="P:regulation of potassium ion transmembrane transport"/>
    <property type="evidence" value="ECO:0007669"/>
    <property type="project" value="TreeGrafter"/>
</dbReference>
<sequence length="902" mass="99829">MSCRKRCKREIFKFAQYLFRLITGTLNTVDLGQYYKDVISFVAKFPSSGIFMFHLSHEDSLFKAHNPQPNTEYLIPGGSKALFGSVDENNSSENGFHVHEVVLNGYVGNKAPFPFLHTSTLGLISYMAGSMHHTREVSQPIFPVTSLGPDWRDALSFLSWEHLRILEDETCILLQPPKDIELKAFIKDLLLIVKPGLYSIVTEQHDYKFPCQSFSPHLYGNVQTPCAENSSCPLQSKERVETGKDLSPAICTPGLRVCLISPTVHSRRRGENRVDHTENGYLQLELTLTLSSRERSASTSARCWLSLRALEYSECSTGTNRNKDARRQDWLKTVANHGESSCHFKGATDVGTYTTEQPSSPASTSSPQCYAAAITFITNHTLIDPWAGCDPSDMLTMNLEGLEMIGVLVVVVVFVKVLEQFGLLETSYDGSFVSSMISVWNGPVLFGQTQDRLNNGSVEDDQQHLMNSLWWAFFQALSMCEDQLRKLKVIHGAAVEVNLSTSIEKFVQSASCRCPPFTAPSLQSTPSHLPSPLHRREAGLDLGSGGVVGGCWDSPGRCSQAGVALEWVQGNWSAGPGGSAGPGPGPGDGSEGEEAGSGSGFGSGYGGKEWAEGGAMLSAIWETEGLQTVGIVVLVFASIKLLHILGLISFSEGYPQIVHKRGVRARIMRLFPCSTGKKPSSCNQSNLTVGAFSLSDSVEDELELSAVRHRPEGLEQLEAQTRFSRKELQILYRGFKNVPKMFVTKSHTFQRKQRTQSKAKLAGYISVLMECPSGVVNEETFKDIYAQFFPQGDASTYAHFLFNAFDTDHNGSVSFEDFVMGLSILLRGTVQEKLIWAFNLYDINKDGYITKEEMLDIMKAIYDMMGKCTYPVLREETPRQHKMDKNKDGVVTIDEFIDCCQN</sequence>
<evidence type="ECO:0000256" key="9">
    <source>
        <dbReference type="ARBA" id="ARBA00022553"/>
    </source>
</evidence>
<dbReference type="InterPro" id="IPR011992">
    <property type="entry name" value="EF-hand-dom_pair"/>
</dbReference>
<gene>
    <name evidence="23" type="ORF">CCH79_00011680</name>
</gene>
<protein>
    <recommendedName>
        <fullName evidence="20">Kv channel-interacting protein 4</fullName>
    </recommendedName>
</protein>
<evidence type="ECO:0000256" key="14">
    <source>
        <dbReference type="ARBA" id="ARBA00022882"/>
    </source>
</evidence>
<evidence type="ECO:0000256" key="3">
    <source>
        <dbReference type="ARBA" id="ARBA00004496"/>
    </source>
</evidence>
<evidence type="ECO:0000256" key="17">
    <source>
        <dbReference type="ARBA" id="ARBA00023136"/>
    </source>
</evidence>
<dbReference type="PANTHER" id="PTHR23055">
    <property type="entry name" value="CALCIUM BINDING PROTEINS"/>
    <property type="match status" value="1"/>
</dbReference>
<evidence type="ECO:0000256" key="18">
    <source>
        <dbReference type="ARBA" id="ARBA00023140"/>
    </source>
</evidence>
<evidence type="ECO:0000256" key="8">
    <source>
        <dbReference type="ARBA" id="ARBA00022538"/>
    </source>
</evidence>
<dbReference type="GO" id="GO:0005509">
    <property type="term" value="F:calcium ion binding"/>
    <property type="evidence" value="ECO:0007669"/>
    <property type="project" value="InterPro"/>
</dbReference>
<feature type="domain" description="EF-hand" evidence="22">
    <location>
        <begin position="793"/>
        <end position="828"/>
    </location>
</feature>
<comment type="subcellular location">
    <subcellularLocation>
        <location evidence="1">Cell membrane</location>
        <topology evidence="1">Peripheral membrane protein</topology>
    </subcellularLocation>
    <subcellularLocation>
        <location evidence="3">Cytoplasm</location>
    </subcellularLocation>
    <subcellularLocation>
        <location evidence="2">Peroxisome</location>
    </subcellularLocation>
</comment>
<dbReference type="GO" id="GO:0005777">
    <property type="term" value="C:peroxisome"/>
    <property type="evidence" value="ECO:0007669"/>
    <property type="project" value="UniProtKB-SubCell"/>
</dbReference>
<dbReference type="EMBL" id="NHOQ01001086">
    <property type="protein sequence ID" value="PWA27149.1"/>
    <property type="molecule type" value="Genomic_DNA"/>
</dbReference>
<name>A0A315VV39_GAMAF</name>
<keyword evidence="13" id="KW-0106">Calcium</keyword>
<keyword evidence="7" id="KW-0963">Cytoplasm</keyword>
<keyword evidence="5" id="KW-0813">Transport</keyword>
<feature type="compositionally biased region" description="Gly residues" evidence="21">
    <location>
        <begin position="575"/>
        <end position="603"/>
    </location>
</feature>
<comment type="similarity">
    <text evidence="4">Belongs to the recoverin family.</text>
</comment>
<evidence type="ECO:0000256" key="1">
    <source>
        <dbReference type="ARBA" id="ARBA00004202"/>
    </source>
</evidence>
<evidence type="ECO:0000256" key="13">
    <source>
        <dbReference type="ARBA" id="ARBA00022837"/>
    </source>
</evidence>
<evidence type="ECO:0000256" key="12">
    <source>
        <dbReference type="ARBA" id="ARBA00022826"/>
    </source>
</evidence>
<evidence type="ECO:0000256" key="21">
    <source>
        <dbReference type="SAM" id="MobiDB-lite"/>
    </source>
</evidence>
<dbReference type="PROSITE" id="PS00018">
    <property type="entry name" value="EF_HAND_1"/>
    <property type="match status" value="3"/>
</dbReference>
<evidence type="ECO:0000256" key="5">
    <source>
        <dbReference type="ARBA" id="ARBA00022448"/>
    </source>
</evidence>
<evidence type="ECO:0000256" key="10">
    <source>
        <dbReference type="ARBA" id="ARBA00022723"/>
    </source>
</evidence>
<keyword evidence="19" id="KW-0407">Ion channel</keyword>
<comment type="caution">
    <text evidence="23">The sequence shown here is derived from an EMBL/GenBank/DDBJ whole genome shotgun (WGS) entry which is preliminary data.</text>
</comment>
<keyword evidence="24" id="KW-1185">Reference proteome</keyword>
<dbReference type="InterPro" id="IPR018247">
    <property type="entry name" value="EF_Hand_1_Ca_BS"/>
</dbReference>
<dbReference type="GO" id="GO:0005267">
    <property type="term" value="F:potassium channel activity"/>
    <property type="evidence" value="ECO:0007669"/>
    <property type="project" value="UniProtKB-KW"/>
</dbReference>
<reference evidence="23 24" key="1">
    <citation type="journal article" date="2018" name="G3 (Bethesda)">
        <title>A High-Quality Reference Genome for the Invasive Mosquitofish Gambusia affinis Using a Chicago Library.</title>
        <authorList>
            <person name="Hoffberg S.L."/>
            <person name="Troendle N.J."/>
            <person name="Glenn T.C."/>
            <person name="Mahmud O."/>
            <person name="Louha S."/>
            <person name="Chalopin D."/>
            <person name="Bennetzen J.L."/>
            <person name="Mauricio R."/>
        </authorList>
    </citation>
    <scope>NUCLEOTIDE SEQUENCE [LARGE SCALE GENOMIC DNA]</scope>
    <source>
        <strain evidence="23">NE01/NJP1002.9</strain>
        <tissue evidence="23">Muscle</tissue>
    </source>
</reference>
<evidence type="ECO:0000256" key="6">
    <source>
        <dbReference type="ARBA" id="ARBA00022475"/>
    </source>
</evidence>
<keyword evidence="6" id="KW-1003">Cell membrane</keyword>
<keyword evidence="11" id="KW-0677">Repeat</keyword>
<evidence type="ECO:0000256" key="15">
    <source>
        <dbReference type="ARBA" id="ARBA00022958"/>
    </source>
</evidence>
<evidence type="ECO:0000256" key="11">
    <source>
        <dbReference type="ARBA" id="ARBA00022737"/>
    </source>
</evidence>
<dbReference type="Gene3D" id="1.10.238.10">
    <property type="entry name" value="EF-hand"/>
    <property type="match status" value="1"/>
</dbReference>
<dbReference type="CDD" id="cd00051">
    <property type="entry name" value="EFh"/>
    <property type="match status" value="2"/>
</dbReference>
<dbReference type="SMART" id="SM00054">
    <property type="entry name" value="EFh"/>
    <property type="match status" value="2"/>
</dbReference>
<dbReference type="PROSITE" id="PS50222">
    <property type="entry name" value="EF_HAND_2"/>
    <property type="match status" value="2"/>
</dbReference>
<proteinExistence type="inferred from homology"/>
<evidence type="ECO:0000256" key="7">
    <source>
        <dbReference type="ARBA" id="ARBA00022490"/>
    </source>
</evidence>
<accession>A0A315VV39</accession>
<evidence type="ECO:0000256" key="4">
    <source>
        <dbReference type="ARBA" id="ARBA00006049"/>
    </source>
</evidence>
<evidence type="ECO:0000313" key="23">
    <source>
        <dbReference type="EMBL" id="PWA27149.1"/>
    </source>
</evidence>
<keyword evidence="12" id="KW-0631">Potassium channel</keyword>
<dbReference type="Pfam" id="PF13833">
    <property type="entry name" value="EF-hand_8"/>
    <property type="match status" value="1"/>
</dbReference>
<keyword evidence="14" id="KW-0851">Voltage-gated channel</keyword>
<keyword evidence="17" id="KW-0472">Membrane</keyword>
<dbReference type="SUPFAM" id="SSF47473">
    <property type="entry name" value="EF-hand"/>
    <property type="match status" value="1"/>
</dbReference>
<feature type="domain" description="EF-hand" evidence="22">
    <location>
        <begin position="829"/>
        <end position="864"/>
    </location>
</feature>
<keyword evidence="18" id="KW-0576">Peroxisome</keyword>
<keyword evidence="10" id="KW-0479">Metal-binding</keyword>
<evidence type="ECO:0000256" key="19">
    <source>
        <dbReference type="ARBA" id="ARBA00023303"/>
    </source>
</evidence>
<evidence type="ECO:0000259" key="22">
    <source>
        <dbReference type="PROSITE" id="PS50222"/>
    </source>
</evidence>
<feature type="region of interest" description="Disordered" evidence="21">
    <location>
        <begin position="574"/>
        <end position="603"/>
    </location>
</feature>